<dbReference type="AlphaFoldDB" id="W5TBA5"/>
<organism evidence="4 5">
    <name type="scientific">Nocardia nova SH22a</name>
    <dbReference type="NCBI Taxonomy" id="1415166"/>
    <lineage>
        <taxon>Bacteria</taxon>
        <taxon>Bacillati</taxon>
        <taxon>Actinomycetota</taxon>
        <taxon>Actinomycetes</taxon>
        <taxon>Mycobacteriales</taxon>
        <taxon>Nocardiaceae</taxon>
        <taxon>Nocardia</taxon>
    </lineage>
</organism>
<evidence type="ECO:0000256" key="2">
    <source>
        <dbReference type="ARBA" id="ARBA00023315"/>
    </source>
</evidence>
<keyword evidence="5" id="KW-1185">Reference proteome</keyword>
<dbReference type="Pfam" id="PF00583">
    <property type="entry name" value="Acetyltransf_1"/>
    <property type="match status" value="1"/>
</dbReference>
<evidence type="ECO:0000256" key="1">
    <source>
        <dbReference type="ARBA" id="ARBA00022679"/>
    </source>
</evidence>
<keyword evidence="2" id="KW-0012">Acyltransferase</keyword>
<dbReference type="InterPro" id="IPR000182">
    <property type="entry name" value="GNAT_dom"/>
</dbReference>
<dbReference type="SUPFAM" id="SSF55729">
    <property type="entry name" value="Acyl-CoA N-acyltransferases (Nat)"/>
    <property type="match status" value="1"/>
</dbReference>
<dbReference type="GO" id="GO:0016747">
    <property type="term" value="F:acyltransferase activity, transferring groups other than amino-acyl groups"/>
    <property type="evidence" value="ECO:0007669"/>
    <property type="project" value="InterPro"/>
</dbReference>
<proteinExistence type="predicted"/>
<feature type="domain" description="N-acetyltransferase" evidence="3">
    <location>
        <begin position="1"/>
        <end position="163"/>
    </location>
</feature>
<keyword evidence="1 4" id="KW-0808">Transferase</keyword>
<evidence type="ECO:0000259" key="3">
    <source>
        <dbReference type="PROSITE" id="PS51186"/>
    </source>
</evidence>
<dbReference type="CDD" id="cd04301">
    <property type="entry name" value="NAT_SF"/>
    <property type="match status" value="1"/>
</dbReference>
<protein>
    <submittedName>
        <fullName evidence="4">Acetyltransferase (GNAT) family protein</fullName>
    </submittedName>
</protein>
<dbReference type="EMBL" id="CP006850">
    <property type="protein sequence ID" value="AHH16482.1"/>
    <property type="molecule type" value="Genomic_DNA"/>
</dbReference>
<dbReference type="HOGENOM" id="CLU_013985_13_3_11"/>
<dbReference type="PANTHER" id="PTHR43877:SF2">
    <property type="entry name" value="AMINOALKYLPHOSPHONATE N-ACETYLTRANSFERASE-RELATED"/>
    <property type="match status" value="1"/>
</dbReference>
<dbReference type="Proteomes" id="UP000019150">
    <property type="component" value="Chromosome"/>
</dbReference>
<dbReference type="KEGG" id="nno:NONO_c16810"/>
<sequence length="173" mass="18829">MLSAALDDVPAILALRDELARWMVGNSIMQWVPGEYPAGRLAAEVGSGEWYALWSESGDLRAAVRLVWSDAEFWGEDTPAGYIHGLMVAPAARGTGLGSAVLRFCGERTLAHGLTTQRLDVVASNPVLRDYYARHGFAEVREVPLPAHFGTRNRVVLLERALVPDGTRALSSE</sequence>
<evidence type="ECO:0000313" key="5">
    <source>
        <dbReference type="Proteomes" id="UP000019150"/>
    </source>
</evidence>
<dbReference type="STRING" id="1415166.NONO_c16810"/>
<dbReference type="InterPro" id="IPR050832">
    <property type="entry name" value="Bact_Acetyltransf"/>
</dbReference>
<dbReference type="OrthoDB" id="1188001at2"/>
<gene>
    <name evidence="4" type="ORF">NONO_c16810</name>
</gene>
<dbReference type="Gene3D" id="3.40.630.30">
    <property type="match status" value="1"/>
</dbReference>
<dbReference type="InterPro" id="IPR016181">
    <property type="entry name" value="Acyl_CoA_acyltransferase"/>
</dbReference>
<dbReference type="PANTHER" id="PTHR43877">
    <property type="entry name" value="AMINOALKYLPHOSPHONATE N-ACETYLTRANSFERASE-RELATED-RELATED"/>
    <property type="match status" value="1"/>
</dbReference>
<name>W5TBA5_9NOCA</name>
<reference evidence="4 5" key="1">
    <citation type="journal article" date="2014" name="Appl. Environ. Microbiol.">
        <title>Insights into the Microbial Degradation of Rubber and Gutta-Percha by Analysis of the Complete Genome of Nocardia nova SH22a.</title>
        <authorList>
            <person name="Luo Q."/>
            <person name="Hiessl S."/>
            <person name="Poehlein A."/>
            <person name="Daniel R."/>
            <person name="Steinbuchel A."/>
        </authorList>
    </citation>
    <scope>NUCLEOTIDE SEQUENCE [LARGE SCALE GENOMIC DNA]</scope>
    <source>
        <strain evidence="4">SH22a</strain>
    </source>
</reference>
<accession>W5TBA5</accession>
<evidence type="ECO:0000313" key="4">
    <source>
        <dbReference type="EMBL" id="AHH16482.1"/>
    </source>
</evidence>
<dbReference type="PROSITE" id="PS51186">
    <property type="entry name" value="GNAT"/>
    <property type="match status" value="1"/>
</dbReference>
<dbReference type="PATRIC" id="fig|1415166.3.peg.1709"/>
<dbReference type="eggNOG" id="COG0456">
    <property type="taxonomic scope" value="Bacteria"/>
</dbReference>